<protein>
    <submittedName>
        <fullName evidence="1">Uncharacterized protein</fullName>
    </submittedName>
</protein>
<dbReference type="Proteomes" id="UP001319060">
    <property type="component" value="Unassembled WGS sequence"/>
</dbReference>
<evidence type="ECO:0000313" key="1">
    <source>
        <dbReference type="EMBL" id="MBN3547970.1"/>
    </source>
</evidence>
<dbReference type="RefSeq" id="WP_188402165.1">
    <property type="nucleotide sequence ID" value="NZ_BMCE01000001.1"/>
</dbReference>
<dbReference type="EMBL" id="JAFHKS010000044">
    <property type="protein sequence ID" value="MBN3547970.1"/>
    <property type="molecule type" value="Genomic_DNA"/>
</dbReference>
<sequence length="290" mass="33256">MSKDKDKDKEGFKVPLEAIKGITKVPDAIRDINRFQNTLKPNYNVPNFSHITRMSEAIRSFAELQERSRGLANTLVDMGVISNVKVMDNYFKSAIRGSHLHHLNLPLLTHLKYLDAATKWGDLSSIARKFTSLSTSISRNTLINEIFDSLGEDVLEEFDIFAEDEGLIVAENEDIYIVDDEEELQEKLEEELEVKNPLFFNAAVTINLHITMTDTKVNESGNEEEKTLWNKYIKKALVLIHTIFLAWAFSDNPIKDMNIYKAFEKVAHIIEEYEPTETTDVVSIKEEEKL</sequence>
<organism evidence="1 2">
    <name type="scientific">Fictibacillus barbaricus</name>
    <dbReference type="NCBI Taxonomy" id="182136"/>
    <lineage>
        <taxon>Bacteria</taxon>
        <taxon>Bacillati</taxon>
        <taxon>Bacillota</taxon>
        <taxon>Bacilli</taxon>
        <taxon>Bacillales</taxon>
        <taxon>Fictibacillaceae</taxon>
        <taxon>Fictibacillus</taxon>
    </lineage>
</organism>
<keyword evidence="2" id="KW-1185">Reference proteome</keyword>
<evidence type="ECO:0000313" key="2">
    <source>
        <dbReference type="Proteomes" id="UP001319060"/>
    </source>
</evidence>
<accession>A0ABS2ZMT2</accession>
<comment type="caution">
    <text evidence="1">The sequence shown here is derived from an EMBL/GenBank/DDBJ whole genome shotgun (WGS) entry which is preliminary data.</text>
</comment>
<name>A0ABS2ZMT2_9BACL</name>
<proteinExistence type="predicted"/>
<reference evidence="1 2" key="1">
    <citation type="submission" date="2021-01" db="EMBL/GenBank/DDBJ databases">
        <title>Genome Sequencing of Type Strains.</title>
        <authorList>
            <person name="Lemaire J.F."/>
            <person name="Inderbitzin P."/>
            <person name="Collins S.B."/>
            <person name="Wespe N."/>
            <person name="Knight-Connoni V."/>
        </authorList>
    </citation>
    <scope>NUCLEOTIDE SEQUENCE [LARGE SCALE GENOMIC DNA]</scope>
    <source>
        <strain evidence="1 2">DSM 14730</strain>
    </source>
</reference>
<gene>
    <name evidence="1" type="ORF">JYA64_21900</name>
</gene>